<name>A0A8S8X6Z6_9PROT</name>
<dbReference type="InterPro" id="IPR008257">
    <property type="entry name" value="Pept_M19"/>
</dbReference>
<protein>
    <submittedName>
        <fullName evidence="2">Dipeptidase</fullName>
    </submittedName>
</protein>
<dbReference type="CDD" id="cd01301">
    <property type="entry name" value="rDP_like"/>
    <property type="match status" value="1"/>
</dbReference>
<dbReference type="Gene3D" id="1.10.287.650">
    <property type="entry name" value="L27 domain"/>
    <property type="match status" value="1"/>
</dbReference>
<comment type="caution">
    <text evidence="2">The sequence shown here is derived from an EMBL/GenBank/DDBJ whole genome shotgun (WGS) entry which is preliminary data.</text>
</comment>
<dbReference type="PANTHER" id="PTHR10443:SF12">
    <property type="entry name" value="DIPEPTIDASE"/>
    <property type="match status" value="1"/>
</dbReference>
<accession>A0A8S8X6Z6</accession>
<keyword evidence="1" id="KW-0732">Signal</keyword>
<evidence type="ECO:0000313" key="2">
    <source>
        <dbReference type="EMBL" id="GIL37954.1"/>
    </source>
</evidence>
<proteinExistence type="predicted"/>
<dbReference type="GO" id="GO:0070573">
    <property type="term" value="F:metallodipeptidase activity"/>
    <property type="evidence" value="ECO:0007669"/>
    <property type="project" value="InterPro"/>
</dbReference>
<dbReference type="InterPro" id="IPR032466">
    <property type="entry name" value="Metal_Hydrolase"/>
</dbReference>
<dbReference type="EMBL" id="BOPV01000001">
    <property type="protein sequence ID" value="GIL37954.1"/>
    <property type="molecule type" value="Genomic_DNA"/>
</dbReference>
<dbReference type="SUPFAM" id="SSF51556">
    <property type="entry name" value="Metallo-dependent hydrolases"/>
    <property type="match status" value="1"/>
</dbReference>
<sequence>MRLAVALVLAALTGTASAGTVDASLHARLLTLDTHLDTPMNFARPGWSMLDRHKAPDDINQVDYPRMVQGNLSGGFFVIFTDQGPLTPAAYAAARDGALQRAVEIREMVARNADKFELAFTPDDALRIHRAQKRIVFQSIENSYPIGEDLSLLETFHRFGVRMAGPVHFKNNQFGDSATDKPQWHGLSPLGLRWVEEMNRLGMIIDASHASDDVFDQLLERSRAPIILSHSGARAIFDHPRNIDDERLRKLAAKGGVLQVTAVYLTPMPADSPARRAIGEREGTLAFLSPAAQREFARDYHAQNARDGWPSGTFEQFMASLLHAIKVAGVDHVGIGADWDGGGGVKGMSDVSMLPKITAALQKAGYSAQDIEKIWSGNVLRVLREVEARR</sequence>
<keyword evidence="3" id="KW-1185">Reference proteome</keyword>
<feature type="chain" id="PRO_5035823852" evidence="1">
    <location>
        <begin position="19"/>
        <end position="390"/>
    </location>
</feature>
<dbReference type="GO" id="GO:0006508">
    <property type="term" value="P:proteolysis"/>
    <property type="evidence" value="ECO:0007669"/>
    <property type="project" value="InterPro"/>
</dbReference>
<reference evidence="2" key="1">
    <citation type="submission" date="2021-02" db="EMBL/GenBank/DDBJ databases">
        <title>Genome sequence of Rhodospirillales sp. strain TMPK1 isolated from soil.</title>
        <authorList>
            <person name="Nakai R."/>
            <person name="Kusada H."/>
            <person name="Tamaki H."/>
        </authorList>
    </citation>
    <scope>NUCLEOTIDE SEQUENCE</scope>
    <source>
        <strain evidence="2">TMPK1</strain>
    </source>
</reference>
<gene>
    <name evidence="2" type="ORF">TMPK1_01910</name>
</gene>
<dbReference type="Proteomes" id="UP000681075">
    <property type="component" value="Unassembled WGS sequence"/>
</dbReference>
<feature type="signal peptide" evidence="1">
    <location>
        <begin position="1"/>
        <end position="18"/>
    </location>
</feature>
<evidence type="ECO:0000313" key="3">
    <source>
        <dbReference type="Proteomes" id="UP000681075"/>
    </source>
</evidence>
<dbReference type="AlphaFoldDB" id="A0A8S8X6Z6"/>
<dbReference type="Gene3D" id="3.20.20.140">
    <property type="entry name" value="Metal-dependent hydrolases"/>
    <property type="match status" value="1"/>
</dbReference>
<dbReference type="RefSeq" id="WP_420240861.1">
    <property type="nucleotide sequence ID" value="NZ_BOPV01000001.1"/>
</dbReference>
<organism evidence="2 3">
    <name type="scientific">Roseiterribacter gracilis</name>
    <dbReference type="NCBI Taxonomy" id="2812848"/>
    <lineage>
        <taxon>Bacteria</taxon>
        <taxon>Pseudomonadati</taxon>
        <taxon>Pseudomonadota</taxon>
        <taxon>Alphaproteobacteria</taxon>
        <taxon>Rhodospirillales</taxon>
        <taxon>Roseiterribacteraceae</taxon>
        <taxon>Roseiterribacter</taxon>
    </lineage>
</organism>
<dbReference type="PANTHER" id="PTHR10443">
    <property type="entry name" value="MICROSOMAL DIPEPTIDASE"/>
    <property type="match status" value="1"/>
</dbReference>
<dbReference type="Pfam" id="PF01244">
    <property type="entry name" value="Peptidase_M19"/>
    <property type="match status" value="1"/>
</dbReference>
<evidence type="ECO:0000256" key="1">
    <source>
        <dbReference type="SAM" id="SignalP"/>
    </source>
</evidence>
<dbReference type="PROSITE" id="PS51365">
    <property type="entry name" value="RENAL_DIPEPTIDASE_2"/>
    <property type="match status" value="1"/>
</dbReference>